<dbReference type="EMBL" id="JI173394">
    <property type="protein sequence ID" value="ADY46232.1"/>
    <property type="molecule type" value="mRNA"/>
</dbReference>
<sequence>MDQKGEWLSDALRTTFHFRKWNGVKFEGLTGAKGYMSQILRAYPDWEGERLPESFIIKIPTYSMAVEKAIDIPIDDENDDECQKTTLLIKIFHRTESKIYELFEQLEAPPVPIPRIYFNRNSSGTRNDEFSVLVMEDLRKYSTVDIVVGFNDVQMYAIVDAIVDLHVYSFTHNGWESIGFSLQEIRETESMATIVAALADRLKQRSPYHFGKIDLLMELLGKDDWSERYFVSCRNGEIICALAHGDLWSENIMWEGNTLRAIIDWQLAHCASITEDIMRVLSTCVSVTSRKRLTKPLLTYYYKQLKNKMADCGKTLPFTFADVEDSYRSTLLYTAAMTIFAAAVWSNSAVLKDGSANETKRINEIFDRTKSILEEAIETISMSLS</sequence>
<protein>
    <submittedName>
        <fullName evidence="2">Oxidoreductase dhs-27</fullName>
    </submittedName>
</protein>
<dbReference type="InterPro" id="IPR015897">
    <property type="entry name" value="CHK_kinase-like"/>
</dbReference>
<dbReference type="Pfam" id="PF07914">
    <property type="entry name" value="DUF1679"/>
    <property type="match status" value="1"/>
</dbReference>
<proteinExistence type="evidence at transcript level"/>
<dbReference type="InterPro" id="IPR011009">
    <property type="entry name" value="Kinase-like_dom_sf"/>
</dbReference>
<dbReference type="Gene3D" id="3.90.1200.10">
    <property type="match status" value="1"/>
</dbReference>
<reference evidence="2" key="1">
    <citation type="journal article" date="2011" name="Genome Res.">
        <title>Deep small RNA sequencing from the nematode Ascaris reveals conservation, functional diversification, and novel developmental profiles.</title>
        <authorList>
            <person name="Wang J."/>
            <person name="Czech B."/>
            <person name="Crunk A."/>
            <person name="Wallace A."/>
            <person name="Mitreva M."/>
            <person name="Hannon G.J."/>
            <person name="Davis R.E."/>
        </authorList>
    </citation>
    <scope>NUCLEOTIDE SEQUENCE</scope>
</reference>
<evidence type="ECO:0000259" key="1">
    <source>
        <dbReference type="SMART" id="SM00587"/>
    </source>
</evidence>
<name>F1L7X8_ASCSU</name>
<feature type="domain" description="CHK kinase-like" evidence="1">
    <location>
        <begin position="133"/>
        <end position="311"/>
    </location>
</feature>
<dbReference type="InterPro" id="IPR052961">
    <property type="entry name" value="Oxido-Kinase-like_Enzymes"/>
</dbReference>
<organism evidence="2">
    <name type="scientific">Ascaris suum</name>
    <name type="common">Pig roundworm</name>
    <name type="synonym">Ascaris lumbricoides</name>
    <dbReference type="NCBI Taxonomy" id="6253"/>
    <lineage>
        <taxon>Eukaryota</taxon>
        <taxon>Metazoa</taxon>
        <taxon>Ecdysozoa</taxon>
        <taxon>Nematoda</taxon>
        <taxon>Chromadorea</taxon>
        <taxon>Rhabditida</taxon>
        <taxon>Spirurina</taxon>
        <taxon>Ascaridomorpha</taxon>
        <taxon>Ascaridoidea</taxon>
        <taxon>Ascarididae</taxon>
        <taxon>Ascaris</taxon>
    </lineage>
</organism>
<dbReference type="PANTHER" id="PTHR23020:SF20">
    <property type="entry name" value="CHK KINASE-LIKE DOMAIN-CONTAINING PROTEIN"/>
    <property type="match status" value="1"/>
</dbReference>
<accession>F1L7X8</accession>
<dbReference type="SUPFAM" id="SSF56112">
    <property type="entry name" value="Protein kinase-like (PK-like)"/>
    <property type="match status" value="1"/>
</dbReference>
<evidence type="ECO:0000313" key="2">
    <source>
        <dbReference type="EMBL" id="ADY46232.1"/>
    </source>
</evidence>
<dbReference type="InterPro" id="IPR012877">
    <property type="entry name" value="Dhs-27"/>
</dbReference>
<dbReference type="SMART" id="SM00587">
    <property type="entry name" value="CHK"/>
    <property type="match status" value="1"/>
</dbReference>
<dbReference type="PANTHER" id="PTHR23020">
    <property type="entry name" value="UNCHARACTERIZED NUCLEAR HORMONE RECEPTOR-RELATED"/>
    <property type="match status" value="1"/>
</dbReference>
<dbReference type="AlphaFoldDB" id="F1L7X8"/>